<accession>A0AAE1YII0</accession>
<sequence>MVSNSNSLSSLSHVITHPSVRLGPGESGTTVKATLEDEVRVGDATTTRFNFLEFMDLKKTRHRTRRFGNLMPSLSVCVLNGKPGSKDWEKRKCRQGGDTWCLDCYTTAGNA</sequence>
<protein>
    <submittedName>
        <fullName evidence="1">Uncharacterized protein</fullName>
    </submittedName>
</protein>
<comment type="caution">
    <text evidence="1">The sequence shown here is derived from an EMBL/GenBank/DDBJ whole genome shotgun (WGS) entry which is preliminary data.</text>
</comment>
<name>A0AAE1YII0_9LAMI</name>
<dbReference type="Proteomes" id="UP001293254">
    <property type="component" value="Unassembled WGS sequence"/>
</dbReference>
<evidence type="ECO:0000313" key="1">
    <source>
        <dbReference type="EMBL" id="KAK4430889.1"/>
    </source>
</evidence>
<dbReference type="EMBL" id="JACGWO010000003">
    <property type="protein sequence ID" value="KAK4430889.1"/>
    <property type="molecule type" value="Genomic_DNA"/>
</dbReference>
<dbReference type="AlphaFoldDB" id="A0AAE1YII0"/>
<proteinExistence type="predicted"/>
<keyword evidence="2" id="KW-1185">Reference proteome</keyword>
<reference evidence="1" key="1">
    <citation type="submission" date="2020-06" db="EMBL/GenBank/DDBJ databases">
        <authorList>
            <person name="Li T."/>
            <person name="Hu X."/>
            <person name="Zhang T."/>
            <person name="Song X."/>
            <person name="Zhang H."/>
            <person name="Dai N."/>
            <person name="Sheng W."/>
            <person name="Hou X."/>
            <person name="Wei L."/>
        </authorList>
    </citation>
    <scope>NUCLEOTIDE SEQUENCE</scope>
    <source>
        <strain evidence="1">3651</strain>
        <tissue evidence="1">Leaf</tissue>
    </source>
</reference>
<evidence type="ECO:0000313" key="2">
    <source>
        <dbReference type="Proteomes" id="UP001293254"/>
    </source>
</evidence>
<reference evidence="1" key="2">
    <citation type="journal article" date="2024" name="Plant">
        <title>Genomic evolution and insights into agronomic trait innovations of Sesamum species.</title>
        <authorList>
            <person name="Miao H."/>
            <person name="Wang L."/>
            <person name="Qu L."/>
            <person name="Liu H."/>
            <person name="Sun Y."/>
            <person name="Le M."/>
            <person name="Wang Q."/>
            <person name="Wei S."/>
            <person name="Zheng Y."/>
            <person name="Lin W."/>
            <person name="Duan Y."/>
            <person name="Cao H."/>
            <person name="Xiong S."/>
            <person name="Wang X."/>
            <person name="Wei L."/>
            <person name="Li C."/>
            <person name="Ma Q."/>
            <person name="Ju M."/>
            <person name="Zhao R."/>
            <person name="Li G."/>
            <person name="Mu C."/>
            <person name="Tian Q."/>
            <person name="Mei H."/>
            <person name="Zhang T."/>
            <person name="Gao T."/>
            <person name="Zhang H."/>
        </authorList>
    </citation>
    <scope>NUCLEOTIDE SEQUENCE</scope>
    <source>
        <strain evidence="1">3651</strain>
    </source>
</reference>
<organism evidence="1 2">
    <name type="scientific">Sesamum alatum</name>
    <dbReference type="NCBI Taxonomy" id="300844"/>
    <lineage>
        <taxon>Eukaryota</taxon>
        <taxon>Viridiplantae</taxon>
        <taxon>Streptophyta</taxon>
        <taxon>Embryophyta</taxon>
        <taxon>Tracheophyta</taxon>
        <taxon>Spermatophyta</taxon>
        <taxon>Magnoliopsida</taxon>
        <taxon>eudicotyledons</taxon>
        <taxon>Gunneridae</taxon>
        <taxon>Pentapetalae</taxon>
        <taxon>asterids</taxon>
        <taxon>lamiids</taxon>
        <taxon>Lamiales</taxon>
        <taxon>Pedaliaceae</taxon>
        <taxon>Sesamum</taxon>
    </lineage>
</organism>
<gene>
    <name evidence="1" type="ORF">Salat_0850800</name>
</gene>